<feature type="binding site" evidence="6">
    <location>
        <position position="192"/>
    </location>
    <ligand>
        <name>substrate</name>
    </ligand>
</feature>
<accession>A0A2W7NZD6</accession>
<reference evidence="8 9" key="1">
    <citation type="submission" date="2018-06" db="EMBL/GenBank/DDBJ databases">
        <title>Genomic Encyclopedia of Archaeal and Bacterial Type Strains, Phase II (KMG-II): from individual species to whole genera.</title>
        <authorList>
            <person name="Goeker M."/>
        </authorList>
    </citation>
    <scope>NUCLEOTIDE SEQUENCE [LARGE SCALE GENOMIC DNA]</scope>
    <source>
        <strain evidence="8 9">DSM 6779</strain>
    </source>
</reference>
<feature type="binding site" evidence="6">
    <location>
        <position position="249"/>
    </location>
    <ligand>
        <name>substrate</name>
    </ligand>
</feature>
<dbReference type="AlphaFoldDB" id="A0A2W7NZD6"/>
<dbReference type="GO" id="GO:0005737">
    <property type="term" value="C:cytoplasm"/>
    <property type="evidence" value="ECO:0007669"/>
    <property type="project" value="UniProtKB-SubCell"/>
</dbReference>
<dbReference type="OrthoDB" id="9772423at2"/>
<dbReference type="EC" id="2.3.1.31" evidence="6"/>
<sequence length="305" mass="35291">MPIKIPDTLPARSVLDSENVFVMPQTRAANQDIRPLKILIFNLMPLKITTETHLLRVLSNTPLQVEVDLLMTSSHISKNTPLEHLTAFYHTFHEIKHQKYDGMIITGAPVEEMDFEEVNYWEEMKEIMEWSKTNVTCTFHICWGAQAGLYYHFGIPKHHLGKKMFGVFPHTVNCPQEPLVRGFDDLFFAPHSRYTGVKREEMLNKEGLIIVSESNEAGVYIAMSANRRQIFVTGHSEYDPNTLKEEYVRDVRKGLDIAIPANYFTNNDPSQPPMVTWRSHAHLLYSNWLNYYVYQATPFVLDEIS</sequence>
<organism evidence="8 9">
    <name type="scientific">Breznakibacter xylanolyticus</name>
    <dbReference type="NCBI Taxonomy" id="990"/>
    <lineage>
        <taxon>Bacteria</taxon>
        <taxon>Pseudomonadati</taxon>
        <taxon>Bacteroidota</taxon>
        <taxon>Bacteroidia</taxon>
        <taxon>Marinilabiliales</taxon>
        <taxon>Marinilabiliaceae</taxon>
        <taxon>Breznakibacter</taxon>
    </lineage>
</organism>
<dbReference type="InterPro" id="IPR033752">
    <property type="entry name" value="MetA_family"/>
</dbReference>
<name>A0A2W7NZD6_9BACT</name>
<proteinExistence type="inferred from homology"/>
<comment type="catalytic activity">
    <reaction evidence="6">
        <text>L-homoserine + acetyl-CoA = O-acetyl-L-homoserine + CoA</text>
        <dbReference type="Rhea" id="RHEA:13701"/>
        <dbReference type="ChEBI" id="CHEBI:57287"/>
        <dbReference type="ChEBI" id="CHEBI:57288"/>
        <dbReference type="ChEBI" id="CHEBI:57476"/>
        <dbReference type="ChEBI" id="CHEBI:57716"/>
        <dbReference type="EC" id="2.3.1.31"/>
    </reaction>
</comment>
<dbReference type="SUPFAM" id="SSF52317">
    <property type="entry name" value="Class I glutamine amidotransferase-like"/>
    <property type="match status" value="1"/>
</dbReference>
<evidence type="ECO:0000256" key="1">
    <source>
        <dbReference type="ARBA" id="ARBA00004496"/>
    </source>
</evidence>
<comment type="function">
    <text evidence="6">Transfers an acetyl group from acetyl-CoA to L-homoserine, forming acetyl-L-homoserine.</text>
</comment>
<keyword evidence="3 6" id="KW-0028">Amino-acid biosynthesis</keyword>
<dbReference type="PANTHER" id="PTHR20919:SF0">
    <property type="entry name" value="HOMOSERINE O-SUCCINYLTRANSFERASE"/>
    <property type="match status" value="1"/>
</dbReference>
<keyword evidence="2 6" id="KW-0963">Cytoplasm</keyword>
<dbReference type="InterPro" id="IPR029062">
    <property type="entry name" value="Class_I_gatase-like"/>
</dbReference>
<evidence type="ECO:0000313" key="8">
    <source>
        <dbReference type="EMBL" id="PZX18596.1"/>
    </source>
</evidence>
<dbReference type="CDD" id="cd03131">
    <property type="entry name" value="GATase1_HTS"/>
    <property type="match status" value="1"/>
</dbReference>
<keyword evidence="9" id="KW-1185">Reference proteome</keyword>
<feature type="active site" description="Acyl-thioester intermediate" evidence="6 7">
    <location>
        <position position="142"/>
    </location>
</feature>
<feature type="site" description="Important for acyl-CoA specificity" evidence="6">
    <location>
        <position position="111"/>
    </location>
</feature>
<evidence type="ECO:0000256" key="2">
    <source>
        <dbReference type="ARBA" id="ARBA00022490"/>
    </source>
</evidence>
<dbReference type="Pfam" id="PF04204">
    <property type="entry name" value="HTS"/>
    <property type="match status" value="1"/>
</dbReference>
<feature type="site" description="Important for substrate specificity" evidence="6">
    <location>
        <position position="192"/>
    </location>
</feature>
<comment type="pathway">
    <text evidence="6">Amino-acid biosynthesis; L-methionine biosynthesis via de novo pathway; O-acetyl-L-homoserine from L-homoserine: step 1/1.</text>
</comment>
<comment type="subcellular location">
    <subcellularLocation>
        <location evidence="1 6">Cytoplasm</location>
    </subcellularLocation>
</comment>
<dbReference type="InterPro" id="IPR005697">
    <property type="entry name" value="HST_MetA"/>
</dbReference>
<dbReference type="GO" id="GO:0004414">
    <property type="term" value="F:homoserine O-acetyltransferase activity"/>
    <property type="evidence" value="ECO:0007669"/>
    <property type="project" value="UniProtKB-EC"/>
</dbReference>
<dbReference type="Gene3D" id="3.40.50.880">
    <property type="match status" value="1"/>
</dbReference>
<evidence type="ECO:0000256" key="5">
    <source>
        <dbReference type="ARBA" id="ARBA00023315"/>
    </source>
</evidence>
<protein>
    <recommendedName>
        <fullName evidence="6">Homoserine O-acetyltransferase</fullName>
        <shortName evidence="6">HAT</shortName>
        <ecNumber evidence="6">2.3.1.31</ecNumber>
    </recommendedName>
    <alternativeName>
        <fullName evidence="6">Homoserine transacetylase</fullName>
        <shortName evidence="6">HTA</shortName>
    </alternativeName>
</protein>
<feature type="active site" evidence="6">
    <location>
        <position position="237"/>
    </location>
</feature>
<dbReference type="HAMAP" id="MF_00295">
    <property type="entry name" value="MetA_acyltransf"/>
    <property type="match status" value="1"/>
</dbReference>
<gene>
    <name evidence="6" type="primary">metAA</name>
    <name evidence="8" type="ORF">LX69_00989</name>
</gene>
<dbReference type="EMBL" id="QKZK01000006">
    <property type="protein sequence ID" value="PZX18596.1"/>
    <property type="molecule type" value="Genomic_DNA"/>
</dbReference>
<evidence type="ECO:0000256" key="4">
    <source>
        <dbReference type="ARBA" id="ARBA00022679"/>
    </source>
</evidence>
<dbReference type="FunFam" id="3.40.50.880:FF:000004">
    <property type="entry name" value="Homoserine O-succinyltransferase"/>
    <property type="match status" value="1"/>
</dbReference>
<dbReference type="Proteomes" id="UP000249239">
    <property type="component" value="Unassembled WGS sequence"/>
</dbReference>
<dbReference type="RefSeq" id="WP_111444703.1">
    <property type="nucleotide sequence ID" value="NZ_QKZK01000006.1"/>
</dbReference>
<evidence type="ECO:0000256" key="3">
    <source>
        <dbReference type="ARBA" id="ARBA00022605"/>
    </source>
</evidence>
<evidence type="ECO:0000313" key="9">
    <source>
        <dbReference type="Proteomes" id="UP000249239"/>
    </source>
</evidence>
<comment type="similarity">
    <text evidence="6">Belongs to the MetA family.</text>
</comment>
<dbReference type="PIRSF" id="PIRSF000450">
    <property type="entry name" value="H_ser_succinyltr"/>
    <property type="match status" value="1"/>
</dbReference>
<feature type="binding site" evidence="6">
    <location>
        <position position="163"/>
    </location>
    <ligand>
        <name>substrate</name>
    </ligand>
</feature>
<comment type="caution">
    <text evidence="8">The sequence shown here is derived from an EMBL/GenBank/DDBJ whole genome shotgun (WGS) entry which is preliminary data.</text>
</comment>
<dbReference type="PANTHER" id="PTHR20919">
    <property type="entry name" value="HOMOSERINE O-SUCCINYLTRANSFERASE"/>
    <property type="match status" value="1"/>
</dbReference>
<feature type="active site" description="Proton acceptor" evidence="6">
    <location>
        <position position="235"/>
    </location>
</feature>
<dbReference type="GO" id="GO:0019281">
    <property type="term" value="P:L-methionine biosynthetic process from homoserine via O-succinyl-L-homoserine and cystathionine"/>
    <property type="evidence" value="ECO:0007669"/>
    <property type="project" value="InterPro"/>
</dbReference>
<keyword evidence="6" id="KW-0486">Methionine biosynthesis</keyword>
<dbReference type="GO" id="GO:0008899">
    <property type="term" value="F:homoserine O-succinyltransferase activity"/>
    <property type="evidence" value="ECO:0007669"/>
    <property type="project" value="UniProtKB-UniRule"/>
</dbReference>
<keyword evidence="4 6" id="KW-0808">Transferase</keyword>
<keyword evidence="5 6" id="KW-0012">Acyltransferase</keyword>
<evidence type="ECO:0000256" key="6">
    <source>
        <dbReference type="HAMAP-Rule" id="MF_00295"/>
    </source>
</evidence>
<comment type="caution">
    <text evidence="6">Lacks conserved residue(s) required for the propagation of feature annotation.</text>
</comment>
<dbReference type="UniPathway" id="UPA00051">
    <property type="reaction ID" value="UER00074"/>
</dbReference>
<evidence type="ECO:0000256" key="7">
    <source>
        <dbReference type="PIRSR" id="PIRSR000450-1"/>
    </source>
</evidence>
<dbReference type="NCBIfam" id="TIGR01001">
    <property type="entry name" value="metA"/>
    <property type="match status" value="1"/>
</dbReference>